<proteinExistence type="predicted"/>
<evidence type="ECO:0000256" key="4">
    <source>
        <dbReference type="ARBA" id="ARBA00042002"/>
    </source>
</evidence>
<dbReference type="SUPFAM" id="SSF52402">
    <property type="entry name" value="Adenine nucleotide alpha hydrolases-like"/>
    <property type="match status" value="1"/>
</dbReference>
<gene>
    <name evidence="6" type="ORF">CP880_11205</name>
</gene>
<dbReference type="PANTHER" id="PTHR21294:SF17">
    <property type="entry name" value="PROTEIN FIXA"/>
    <property type="match status" value="1"/>
</dbReference>
<keyword evidence="7" id="KW-1185">Reference proteome</keyword>
<comment type="subunit">
    <text evidence="2">Heterodimer of an alpha and a beta subunit.</text>
</comment>
<dbReference type="Gene3D" id="3.40.50.620">
    <property type="entry name" value="HUPs"/>
    <property type="match status" value="1"/>
</dbReference>
<evidence type="ECO:0000256" key="3">
    <source>
        <dbReference type="ARBA" id="ARBA00025649"/>
    </source>
</evidence>
<evidence type="ECO:0000313" key="7">
    <source>
        <dbReference type="Proteomes" id="UP000256324"/>
    </source>
</evidence>
<name>A0ABX9I758_9ACTN</name>
<feature type="domain" description="Electron transfer flavoprotein alpha/beta-subunit N-terminal" evidence="5">
    <location>
        <begin position="21"/>
        <end position="212"/>
    </location>
</feature>
<accession>A0ABX9I758</accession>
<dbReference type="EMBL" id="PCZS01000005">
    <property type="protein sequence ID" value="REB68123.1"/>
    <property type="molecule type" value="Genomic_DNA"/>
</dbReference>
<comment type="function">
    <text evidence="3">The electron transfer flavoprotein serves as a specific electron acceptor for other dehydrogenases. It transfers the electrons to the main respiratory chain via ETF-ubiquinone oxidoreductase (ETF dehydrogenase).</text>
</comment>
<comment type="cofactor">
    <cofactor evidence="1">
        <name>FAD</name>
        <dbReference type="ChEBI" id="CHEBI:57692"/>
    </cofactor>
</comment>
<evidence type="ECO:0000313" key="6">
    <source>
        <dbReference type="EMBL" id="REB68123.1"/>
    </source>
</evidence>
<sequence>MTIAVAYKWAADPQEAQVGEDGTVDWSRAKPGVAEYDAVAVEAARLLAEPAAEECVAVSVGPAATGSSLARKGIMSRGADRGLAVADDAVRSWPTTQQAEALAALVGRSGADVVITGDTSVDENARMMSGLVAGFLGWPCLQMVSRITRTDDGLELVQAVAGGTRTLHVTGPVVVAVTSDCVPTRVPGMKEILAAGRKPFDVVAVEDLTTTPVSLPVTGARRPDGPRRARRTLTGPDAVADLVAALHADQVL</sequence>
<dbReference type="InterPro" id="IPR014730">
    <property type="entry name" value="ETF_a/b_N"/>
</dbReference>
<evidence type="ECO:0000256" key="2">
    <source>
        <dbReference type="ARBA" id="ARBA00011355"/>
    </source>
</evidence>
<dbReference type="PANTHER" id="PTHR21294">
    <property type="entry name" value="ELECTRON TRANSFER FLAVOPROTEIN BETA-SUBUNIT"/>
    <property type="match status" value="1"/>
</dbReference>
<protein>
    <recommendedName>
        <fullName evidence="4">Electron transfer flavoprotein small subunit</fullName>
    </recommendedName>
</protein>
<organism evidence="6 7">
    <name type="scientific">Cutibacterium namnetense</name>
    <dbReference type="NCBI Taxonomy" id="1574624"/>
    <lineage>
        <taxon>Bacteria</taxon>
        <taxon>Bacillati</taxon>
        <taxon>Actinomycetota</taxon>
        <taxon>Actinomycetes</taxon>
        <taxon>Propionibacteriales</taxon>
        <taxon>Propionibacteriaceae</taxon>
        <taxon>Cutibacterium</taxon>
    </lineage>
</organism>
<evidence type="ECO:0000256" key="1">
    <source>
        <dbReference type="ARBA" id="ARBA00001974"/>
    </source>
</evidence>
<dbReference type="Proteomes" id="UP000256324">
    <property type="component" value="Unassembled WGS sequence"/>
</dbReference>
<evidence type="ECO:0000259" key="5">
    <source>
        <dbReference type="SMART" id="SM00893"/>
    </source>
</evidence>
<comment type="caution">
    <text evidence="6">The sequence shown here is derived from an EMBL/GenBank/DDBJ whole genome shotgun (WGS) entry which is preliminary data.</text>
</comment>
<reference evidence="6 7" key="1">
    <citation type="submission" date="2017-09" db="EMBL/GenBank/DDBJ databases">
        <authorList>
            <person name="Bumgarner R.E."/>
        </authorList>
    </citation>
    <scope>NUCLEOTIDE SEQUENCE [LARGE SCALE GENOMIC DNA]</scope>
    <source>
        <strain evidence="6 7">T34998</strain>
    </source>
</reference>
<dbReference type="Pfam" id="PF01012">
    <property type="entry name" value="ETF"/>
    <property type="match status" value="1"/>
</dbReference>
<dbReference type="InterPro" id="IPR012255">
    <property type="entry name" value="ETF_b"/>
</dbReference>
<dbReference type="SMART" id="SM00893">
    <property type="entry name" value="ETF"/>
    <property type="match status" value="1"/>
</dbReference>
<dbReference type="InterPro" id="IPR014729">
    <property type="entry name" value="Rossmann-like_a/b/a_fold"/>
</dbReference>